<accession>A0ABU6NDM4</accession>
<reference evidence="7 8" key="1">
    <citation type="submission" date="2023-03" db="EMBL/GenBank/DDBJ databases">
        <title>Bacillus Genome Sequencing.</title>
        <authorList>
            <person name="Dunlap C."/>
        </authorList>
    </citation>
    <scope>NUCLEOTIDE SEQUENCE [LARGE SCALE GENOMIC DNA]</scope>
    <source>
        <strain evidence="7 8">B-14544</strain>
    </source>
</reference>
<comment type="caution">
    <text evidence="7">The sequence shown here is derived from an EMBL/GenBank/DDBJ whole genome shotgun (WGS) entry which is preliminary data.</text>
</comment>
<feature type="domain" description="Diacylglycerol glucosyltransferase N-terminal" evidence="6">
    <location>
        <begin position="20"/>
        <end position="185"/>
    </location>
</feature>
<dbReference type="PANTHER" id="PTHR43025:SF3">
    <property type="entry name" value="MONOGALACTOSYLDIACYLGLYCEROL SYNTHASE 1, CHLOROPLASTIC"/>
    <property type="match status" value="1"/>
</dbReference>
<evidence type="ECO:0000259" key="5">
    <source>
        <dbReference type="Pfam" id="PF04101"/>
    </source>
</evidence>
<sequence length="394" mass="44900">MKVAKKEKILILTGNYGEGHVQVANALQEAIQIRFPTLESVIVDFMEWVHPYSNQVSRFLFLQGVKNFPEIYGYIYQKTRKMNTFSNMMKKFLSTGIGRMKTLIEEVQPTVVVSTFPLAAAVMSKLKSYGLSNVITVTTITDHTDHSSWIYPNTDQYLVGSKAVREALIKLGVEFDRITVSGIPIRQQFSQTFHREKICEKYGLDCYMPTVLVMGGGYGLIGDGGSTFQRFEEIPKQVQLFIVCGHNEKLQMKLREMLKNSKHLVHVTGYIHYVHEIMAISDVMITKPGGVTTFEAIAMKLPMLLYKPIPGQEQDNAKFLVRSGVAIEAQNERELTDLLTKLLCNVKLLQEMRENSKRFHPKEAAFALVEVIDAINRTKENQYPIKDFMYSLSY</sequence>
<dbReference type="InterPro" id="IPR050519">
    <property type="entry name" value="Glycosyltransf_28_UgtP"/>
</dbReference>
<dbReference type="InterPro" id="IPR009695">
    <property type="entry name" value="Diacylglyc_glucosyltr_N"/>
</dbReference>
<evidence type="ECO:0000256" key="3">
    <source>
        <dbReference type="ARBA" id="ARBA00022676"/>
    </source>
</evidence>
<dbReference type="Pfam" id="PF04101">
    <property type="entry name" value="Glyco_tran_28_C"/>
    <property type="match status" value="1"/>
</dbReference>
<dbReference type="InterPro" id="IPR007235">
    <property type="entry name" value="Glyco_trans_28_C"/>
</dbReference>
<keyword evidence="3" id="KW-0328">Glycosyltransferase</keyword>
<evidence type="ECO:0000313" key="8">
    <source>
        <dbReference type="Proteomes" id="UP001330749"/>
    </source>
</evidence>
<gene>
    <name evidence="7" type="ORF">P4447_18035</name>
</gene>
<evidence type="ECO:0000256" key="2">
    <source>
        <dbReference type="ARBA" id="ARBA00006962"/>
    </source>
</evidence>
<dbReference type="Gene3D" id="3.40.50.2000">
    <property type="entry name" value="Glycogen Phosphorylase B"/>
    <property type="match status" value="1"/>
</dbReference>
<dbReference type="PANTHER" id="PTHR43025">
    <property type="entry name" value="MONOGALACTOSYLDIACYLGLYCEROL SYNTHASE"/>
    <property type="match status" value="1"/>
</dbReference>
<evidence type="ECO:0000259" key="6">
    <source>
        <dbReference type="Pfam" id="PF06925"/>
    </source>
</evidence>
<keyword evidence="4" id="KW-0808">Transferase</keyword>
<dbReference type="EMBL" id="JARMQG010000308">
    <property type="protein sequence ID" value="MED3564317.1"/>
    <property type="molecule type" value="Genomic_DNA"/>
</dbReference>
<comment type="similarity">
    <text evidence="2">Belongs to the glycosyltransferase 28 family.</text>
</comment>
<dbReference type="RefSeq" id="WP_327969441.1">
    <property type="nucleotide sequence ID" value="NZ_JARMQG010000308.1"/>
</dbReference>
<keyword evidence="8" id="KW-1185">Reference proteome</keyword>
<organism evidence="7 8">
    <name type="scientific">Bacillus xiapuensis</name>
    <dbReference type="NCBI Taxonomy" id="2014075"/>
    <lineage>
        <taxon>Bacteria</taxon>
        <taxon>Bacillati</taxon>
        <taxon>Bacillota</taxon>
        <taxon>Bacilli</taxon>
        <taxon>Bacillales</taxon>
        <taxon>Bacillaceae</taxon>
        <taxon>Bacillus</taxon>
    </lineage>
</organism>
<evidence type="ECO:0000256" key="1">
    <source>
        <dbReference type="ARBA" id="ARBA00004370"/>
    </source>
</evidence>
<dbReference type="Proteomes" id="UP001330749">
    <property type="component" value="Unassembled WGS sequence"/>
</dbReference>
<feature type="domain" description="Glycosyl transferase family 28 C-terminal" evidence="5">
    <location>
        <begin position="235"/>
        <end position="358"/>
    </location>
</feature>
<name>A0ABU6NDM4_9BACI</name>
<comment type="subcellular location">
    <subcellularLocation>
        <location evidence="1">Membrane</location>
    </subcellularLocation>
</comment>
<evidence type="ECO:0000256" key="4">
    <source>
        <dbReference type="ARBA" id="ARBA00022679"/>
    </source>
</evidence>
<evidence type="ECO:0000313" key="7">
    <source>
        <dbReference type="EMBL" id="MED3564317.1"/>
    </source>
</evidence>
<protein>
    <submittedName>
        <fullName evidence="7">Glycosyltransferase</fullName>
    </submittedName>
</protein>
<proteinExistence type="inferred from homology"/>
<dbReference type="Pfam" id="PF06925">
    <property type="entry name" value="MGDG_synth"/>
    <property type="match status" value="1"/>
</dbReference>
<dbReference type="SUPFAM" id="SSF53756">
    <property type="entry name" value="UDP-Glycosyltransferase/glycogen phosphorylase"/>
    <property type="match status" value="1"/>
</dbReference>